<dbReference type="InterPro" id="IPR001810">
    <property type="entry name" value="F-box_dom"/>
</dbReference>
<reference evidence="2 3" key="1">
    <citation type="journal article" date="2024" name="Nat. Commun.">
        <title>Phylogenomics reveals the evolutionary origins of lichenization in chlorophyte algae.</title>
        <authorList>
            <person name="Puginier C."/>
            <person name="Libourel C."/>
            <person name="Otte J."/>
            <person name="Skaloud P."/>
            <person name="Haon M."/>
            <person name="Grisel S."/>
            <person name="Petersen M."/>
            <person name="Berrin J.G."/>
            <person name="Delaux P.M."/>
            <person name="Dal Grande F."/>
            <person name="Keller J."/>
        </authorList>
    </citation>
    <scope>NUCLEOTIDE SEQUENCE [LARGE SCALE GENOMIC DNA]</scope>
    <source>
        <strain evidence="2 3">SAG 2036</strain>
    </source>
</reference>
<evidence type="ECO:0000313" key="3">
    <source>
        <dbReference type="Proteomes" id="UP001465755"/>
    </source>
</evidence>
<dbReference type="SUPFAM" id="SSF81383">
    <property type="entry name" value="F-box domain"/>
    <property type="match status" value="1"/>
</dbReference>
<organism evidence="2 3">
    <name type="scientific">Symbiochloris irregularis</name>
    <dbReference type="NCBI Taxonomy" id="706552"/>
    <lineage>
        <taxon>Eukaryota</taxon>
        <taxon>Viridiplantae</taxon>
        <taxon>Chlorophyta</taxon>
        <taxon>core chlorophytes</taxon>
        <taxon>Trebouxiophyceae</taxon>
        <taxon>Trebouxiales</taxon>
        <taxon>Trebouxiaceae</taxon>
        <taxon>Symbiochloris</taxon>
    </lineage>
</organism>
<dbReference type="Proteomes" id="UP001465755">
    <property type="component" value="Unassembled WGS sequence"/>
</dbReference>
<evidence type="ECO:0000313" key="2">
    <source>
        <dbReference type="EMBL" id="KAK9812034.1"/>
    </source>
</evidence>
<evidence type="ECO:0000259" key="1">
    <source>
        <dbReference type="Pfam" id="PF12937"/>
    </source>
</evidence>
<dbReference type="Gene3D" id="1.20.1280.50">
    <property type="match status" value="1"/>
</dbReference>
<proteinExistence type="predicted"/>
<dbReference type="AlphaFoldDB" id="A0AAW1PR01"/>
<gene>
    <name evidence="2" type="ORF">WJX73_010585</name>
</gene>
<dbReference type="InterPro" id="IPR036047">
    <property type="entry name" value="F-box-like_dom_sf"/>
</dbReference>
<dbReference type="SUPFAM" id="SSF52047">
    <property type="entry name" value="RNI-like"/>
    <property type="match status" value="1"/>
</dbReference>
<keyword evidence="3" id="KW-1185">Reference proteome</keyword>
<feature type="domain" description="F-box" evidence="1">
    <location>
        <begin position="20"/>
        <end position="52"/>
    </location>
</feature>
<sequence length="308" mass="34620">MQSGAPRGRQSCTNWQSLYPELLISIFQKLDFQDKLRAELCCRSWHQQLSQPQVADLWGCVDIDLDKLSSSVVRADATPSQLVLPTVRWLKSRASGMTSLQVKGKHSREVSRPDRRKAQAQILDGGLAMLLTSLRGQKVQMHVDIEVGEHLYPWPVERPPRLQQVLADNLVSLKLDWINISPPEIEGSWGAAGSVPNLKRLTMCDVSEPDLFTRPNAAALNRMRSLQQLEYLCVSDVAELDFVREVLPDLPSLQTVKCEFMLDARSGPTGITGQEAVVLARTLARATRLTCLHIESFYYPFTFEPLLL</sequence>
<dbReference type="Pfam" id="PF12937">
    <property type="entry name" value="F-box-like"/>
    <property type="match status" value="1"/>
</dbReference>
<accession>A0AAW1PR01</accession>
<protein>
    <recommendedName>
        <fullName evidence="1">F-box domain-containing protein</fullName>
    </recommendedName>
</protein>
<dbReference type="EMBL" id="JALJOQ010000010">
    <property type="protein sequence ID" value="KAK9812034.1"/>
    <property type="molecule type" value="Genomic_DNA"/>
</dbReference>
<name>A0AAW1PR01_9CHLO</name>
<comment type="caution">
    <text evidence="2">The sequence shown here is derived from an EMBL/GenBank/DDBJ whole genome shotgun (WGS) entry which is preliminary data.</text>
</comment>